<proteinExistence type="predicted"/>
<organism evidence="2 3">
    <name type="scientific">Asbolus verrucosus</name>
    <name type="common">Desert ironclad beetle</name>
    <dbReference type="NCBI Taxonomy" id="1661398"/>
    <lineage>
        <taxon>Eukaryota</taxon>
        <taxon>Metazoa</taxon>
        <taxon>Ecdysozoa</taxon>
        <taxon>Arthropoda</taxon>
        <taxon>Hexapoda</taxon>
        <taxon>Insecta</taxon>
        <taxon>Pterygota</taxon>
        <taxon>Neoptera</taxon>
        <taxon>Endopterygota</taxon>
        <taxon>Coleoptera</taxon>
        <taxon>Polyphaga</taxon>
        <taxon>Cucujiformia</taxon>
        <taxon>Tenebrionidae</taxon>
        <taxon>Pimeliinae</taxon>
        <taxon>Asbolus</taxon>
    </lineage>
</organism>
<evidence type="ECO:0000313" key="3">
    <source>
        <dbReference type="Proteomes" id="UP000292052"/>
    </source>
</evidence>
<protein>
    <submittedName>
        <fullName evidence="2">Uncharacterized protein</fullName>
    </submittedName>
</protein>
<gene>
    <name evidence="2" type="ORF">BDFB_005400</name>
</gene>
<dbReference type="PANTHER" id="PTHR47326">
    <property type="entry name" value="TRANSPOSABLE ELEMENT TC3 TRANSPOSASE-LIKE PROTEIN"/>
    <property type="match status" value="1"/>
</dbReference>
<dbReference type="Proteomes" id="UP000292052">
    <property type="component" value="Unassembled WGS sequence"/>
</dbReference>
<evidence type="ECO:0000256" key="1">
    <source>
        <dbReference type="SAM" id="MobiDB-lite"/>
    </source>
</evidence>
<feature type="region of interest" description="Disordered" evidence="1">
    <location>
        <begin position="1"/>
        <end position="24"/>
    </location>
</feature>
<dbReference type="PANTHER" id="PTHR47326:SF1">
    <property type="entry name" value="HTH PSQ-TYPE DOMAIN-CONTAINING PROTEIN"/>
    <property type="match status" value="1"/>
</dbReference>
<dbReference type="AlphaFoldDB" id="A0A482VDI1"/>
<name>A0A482VDI1_ASBVE</name>
<dbReference type="EMBL" id="QDEB01110684">
    <property type="protein sequence ID" value="RZB54425.1"/>
    <property type="molecule type" value="Genomic_DNA"/>
</dbReference>
<reference evidence="2 3" key="1">
    <citation type="submission" date="2017-03" db="EMBL/GenBank/DDBJ databases">
        <title>Genome of the blue death feigning beetle - Asbolus verrucosus.</title>
        <authorList>
            <person name="Rider S.D."/>
        </authorList>
    </citation>
    <scope>NUCLEOTIDE SEQUENCE [LARGE SCALE GENOMIC DNA]</scope>
    <source>
        <strain evidence="2">Butters</strain>
        <tissue evidence="2">Head and leg muscle</tissue>
    </source>
</reference>
<sequence length="97" mass="11363">MRDIGNLTPSHRDAERPRTKRTPALEKAVLEGVDEENPDISTPNLAHNLHVISSLIHRMLKQENYHPCHYTKVQALSRNDFSRRVNFCRCWYNMYTG</sequence>
<keyword evidence="3" id="KW-1185">Reference proteome</keyword>
<accession>A0A482VDI1</accession>
<dbReference type="OrthoDB" id="6753189at2759"/>
<comment type="caution">
    <text evidence="2">The sequence shown here is derived from an EMBL/GenBank/DDBJ whole genome shotgun (WGS) entry which is preliminary data.</text>
</comment>
<evidence type="ECO:0000313" key="2">
    <source>
        <dbReference type="EMBL" id="RZB54425.1"/>
    </source>
</evidence>